<organism evidence="4 5">
    <name type="scientific">Coregonus suidteri</name>
    <dbReference type="NCBI Taxonomy" id="861788"/>
    <lineage>
        <taxon>Eukaryota</taxon>
        <taxon>Metazoa</taxon>
        <taxon>Chordata</taxon>
        <taxon>Craniata</taxon>
        <taxon>Vertebrata</taxon>
        <taxon>Euteleostomi</taxon>
        <taxon>Actinopterygii</taxon>
        <taxon>Neopterygii</taxon>
        <taxon>Teleostei</taxon>
        <taxon>Protacanthopterygii</taxon>
        <taxon>Salmoniformes</taxon>
        <taxon>Salmonidae</taxon>
        <taxon>Coregoninae</taxon>
        <taxon>Coregonus</taxon>
    </lineage>
</organism>
<dbReference type="GO" id="GO:0030490">
    <property type="term" value="P:maturation of SSU-rRNA"/>
    <property type="evidence" value="ECO:0007669"/>
    <property type="project" value="TreeGrafter"/>
</dbReference>
<comment type="caution">
    <text evidence="4">The sequence shown here is derived from an EMBL/GenBank/DDBJ whole genome shotgun (WGS) entry which is preliminary data.</text>
</comment>
<keyword evidence="2" id="KW-0677">Repeat</keyword>
<evidence type="ECO:0000256" key="2">
    <source>
        <dbReference type="ARBA" id="ARBA00022737"/>
    </source>
</evidence>
<evidence type="ECO:0000256" key="1">
    <source>
        <dbReference type="ARBA" id="ARBA00022574"/>
    </source>
</evidence>
<keyword evidence="5" id="KW-1185">Reference proteome</keyword>
<evidence type="ECO:0000313" key="5">
    <source>
        <dbReference type="Proteomes" id="UP001356427"/>
    </source>
</evidence>
<dbReference type="EMBL" id="JAGTTL010000017">
    <property type="protein sequence ID" value="KAK6309779.1"/>
    <property type="molecule type" value="Genomic_DNA"/>
</dbReference>
<proteinExistence type="predicted"/>
<dbReference type="AlphaFoldDB" id="A0AAN8LHH1"/>
<dbReference type="GO" id="GO:0032040">
    <property type="term" value="C:small-subunit processome"/>
    <property type="evidence" value="ECO:0007669"/>
    <property type="project" value="TreeGrafter"/>
</dbReference>
<dbReference type="GO" id="GO:0034388">
    <property type="term" value="C:Pwp2p-containing subcomplex of 90S preribosome"/>
    <property type="evidence" value="ECO:0007669"/>
    <property type="project" value="TreeGrafter"/>
</dbReference>
<dbReference type="InterPro" id="IPR007148">
    <property type="entry name" value="SSU_processome_Utp12"/>
</dbReference>
<evidence type="ECO:0000259" key="3">
    <source>
        <dbReference type="Pfam" id="PF04003"/>
    </source>
</evidence>
<accession>A0AAN8LHH1</accession>
<dbReference type="Pfam" id="PF04003">
    <property type="entry name" value="Utp12"/>
    <property type="match status" value="1"/>
</dbReference>
<name>A0AAN8LHH1_9TELE</name>
<dbReference type="PANTHER" id="PTHR19853:SF0">
    <property type="entry name" value="WD REPEAT-CONTAINING PROTEIN 3"/>
    <property type="match status" value="1"/>
</dbReference>
<reference evidence="4 5" key="1">
    <citation type="submission" date="2021-04" db="EMBL/GenBank/DDBJ databases">
        <authorList>
            <person name="De Guttry C."/>
            <person name="Zahm M."/>
            <person name="Klopp C."/>
            <person name="Cabau C."/>
            <person name="Louis A."/>
            <person name="Berthelot C."/>
            <person name="Parey E."/>
            <person name="Roest Crollius H."/>
            <person name="Montfort J."/>
            <person name="Robinson-Rechavi M."/>
            <person name="Bucao C."/>
            <person name="Bouchez O."/>
            <person name="Gislard M."/>
            <person name="Lluch J."/>
            <person name="Milhes M."/>
            <person name="Lampietro C."/>
            <person name="Lopez Roques C."/>
            <person name="Donnadieu C."/>
            <person name="Braasch I."/>
            <person name="Desvignes T."/>
            <person name="Postlethwait J."/>
            <person name="Bobe J."/>
            <person name="Wedekind C."/>
            <person name="Guiguen Y."/>
        </authorList>
    </citation>
    <scope>NUCLEOTIDE SEQUENCE [LARGE SCALE GENOMIC DNA]</scope>
    <source>
        <strain evidence="4">Cs_M1</strain>
        <tissue evidence="4">Blood</tissue>
    </source>
</reference>
<feature type="domain" description="Small-subunit processome Utp12" evidence="3">
    <location>
        <begin position="79"/>
        <end position="142"/>
    </location>
</feature>
<sequence length="192" mass="22302">MTAGKDKKIEQWDADKFEHIQTLETKDAEAAPVVKKTIEIVKAAELVMEALELPILSLWPLETFLRLARPASLFNRYVQYSLEVELVCRCLFFLLRVHFGQISSNQMLLTVIDELRTNTISKVREFRDVLGFNSTGLQFLQRKVESKEDVIFFANAASRRSERESYTHHCLNHHRNQRNHRLFISISIALAL</sequence>
<keyword evidence="1" id="KW-0853">WD repeat</keyword>
<dbReference type="Proteomes" id="UP001356427">
    <property type="component" value="Unassembled WGS sequence"/>
</dbReference>
<dbReference type="GO" id="GO:0030515">
    <property type="term" value="F:snoRNA binding"/>
    <property type="evidence" value="ECO:0007669"/>
    <property type="project" value="TreeGrafter"/>
</dbReference>
<evidence type="ECO:0000313" key="4">
    <source>
        <dbReference type="EMBL" id="KAK6309779.1"/>
    </source>
</evidence>
<dbReference type="InterPro" id="IPR051570">
    <property type="entry name" value="TBC1_cilium_biogenesis"/>
</dbReference>
<dbReference type="PANTHER" id="PTHR19853">
    <property type="entry name" value="WD REPEAT CONTAINING PROTEIN 3 WDR3"/>
    <property type="match status" value="1"/>
</dbReference>
<gene>
    <name evidence="4" type="ORF">J4Q44_G00196600</name>
</gene>
<protein>
    <recommendedName>
        <fullName evidence="3">Small-subunit processome Utp12 domain-containing protein</fullName>
    </recommendedName>
</protein>